<reference evidence="3" key="1">
    <citation type="submission" date="2016-06" db="EMBL/GenBank/DDBJ databases">
        <authorList>
            <person name="Varghese N."/>
            <person name="Submissions Spin"/>
        </authorList>
    </citation>
    <scope>NUCLEOTIDE SEQUENCE [LARGE SCALE GENOMIC DNA]</scope>
    <source>
        <strain evidence="3">DSM 43909</strain>
    </source>
</reference>
<dbReference type="Proteomes" id="UP000198242">
    <property type="component" value="Chromosome I"/>
</dbReference>
<proteinExistence type="predicted"/>
<feature type="region of interest" description="Disordered" evidence="1">
    <location>
        <begin position="37"/>
        <end position="78"/>
    </location>
</feature>
<dbReference type="EMBL" id="LT607411">
    <property type="protein sequence ID" value="SCE94585.1"/>
    <property type="molecule type" value="Genomic_DNA"/>
</dbReference>
<organism evidence="2 3">
    <name type="scientific">Micromonospora viridifaciens</name>
    <dbReference type="NCBI Taxonomy" id="1881"/>
    <lineage>
        <taxon>Bacteria</taxon>
        <taxon>Bacillati</taxon>
        <taxon>Actinomycetota</taxon>
        <taxon>Actinomycetes</taxon>
        <taxon>Micromonosporales</taxon>
        <taxon>Micromonosporaceae</taxon>
        <taxon>Micromonospora</taxon>
    </lineage>
</organism>
<gene>
    <name evidence="2" type="ORF">GA0074695_2353</name>
</gene>
<evidence type="ECO:0000313" key="3">
    <source>
        <dbReference type="Proteomes" id="UP000198242"/>
    </source>
</evidence>
<sequence>MAECLTDRAVLGVAEELLGAAELGAADGISGRVIGSSDASGGMVAVNSGSPPSGGAPDLHMNARAQSSTPTPRPPTAICQRCRLAGRGRADPSP</sequence>
<protein>
    <submittedName>
        <fullName evidence="2">Uncharacterized protein</fullName>
    </submittedName>
</protein>
<name>A0A1C4WEE1_MICVI</name>
<evidence type="ECO:0000256" key="1">
    <source>
        <dbReference type="SAM" id="MobiDB-lite"/>
    </source>
</evidence>
<keyword evidence="3" id="KW-1185">Reference proteome</keyword>
<evidence type="ECO:0000313" key="2">
    <source>
        <dbReference type="EMBL" id="SCE94585.1"/>
    </source>
</evidence>
<dbReference type="AlphaFoldDB" id="A0A1C4WEE1"/>
<accession>A0A1C4WEE1</accession>